<dbReference type="Proteomes" id="UP001454036">
    <property type="component" value="Unassembled WGS sequence"/>
</dbReference>
<gene>
    <name evidence="2" type="ORF">LIER_26322</name>
</gene>
<feature type="region of interest" description="Disordered" evidence="1">
    <location>
        <begin position="125"/>
        <end position="150"/>
    </location>
</feature>
<evidence type="ECO:0000256" key="1">
    <source>
        <dbReference type="SAM" id="MobiDB-lite"/>
    </source>
</evidence>
<dbReference type="PANTHER" id="PTHR33132:SF95">
    <property type="entry name" value="SERINE-RICH PROTEIN-LIKE PROTEIN"/>
    <property type="match status" value="1"/>
</dbReference>
<evidence type="ECO:0000313" key="2">
    <source>
        <dbReference type="EMBL" id="GAA0172510.1"/>
    </source>
</evidence>
<proteinExistence type="predicted"/>
<dbReference type="PANTHER" id="PTHR33132">
    <property type="entry name" value="OSJNBB0118P14.9 PROTEIN"/>
    <property type="match status" value="1"/>
</dbReference>
<feature type="compositionally biased region" description="Polar residues" evidence="1">
    <location>
        <begin position="51"/>
        <end position="65"/>
    </location>
</feature>
<name>A0AAV3R871_LITER</name>
<dbReference type="EMBL" id="BAABME010008163">
    <property type="protein sequence ID" value="GAA0172510.1"/>
    <property type="molecule type" value="Genomic_DNA"/>
</dbReference>
<keyword evidence="3" id="KW-1185">Reference proteome</keyword>
<sequence>MAATSRRSYNGPVLRSISPTRCFSSSSSYLTAPINSSSSLRFSLDRRARSPNRSISHSPDRNQVLSKKPAQRRSCMCSPTNHPGSFRCRLHKNISNNDTVNNKLRRWAMVNSVVKRSLASLIRPSSHQLRRRENFQRRTSRLSKMSKTND</sequence>
<accession>A0AAV3R871</accession>
<feature type="region of interest" description="Disordered" evidence="1">
    <location>
        <begin position="45"/>
        <end position="78"/>
    </location>
</feature>
<evidence type="ECO:0000313" key="3">
    <source>
        <dbReference type="Proteomes" id="UP001454036"/>
    </source>
</evidence>
<reference evidence="2 3" key="1">
    <citation type="submission" date="2024-01" db="EMBL/GenBank/DDBJ databases">
        <title>The complete chloroplast genome sequence of Lithospermum erythrorhizon: insights into the phylogenetic relationship among Boraginaceae species and the maternal lineages of purple gromwells.</title>
        <authorList>
            <person name="Okada T."/>
            <person name="Watanabe K."/>
        </authorList>
    </citation>
    <scope>NUCLEOTIDE SEQUENCE [LARGE SCALE GENOMIC DNA]</scope>
</reference>
<protein>
    <recommendedName>
        <fullName evidence="4">Serine-rich protein-like protein</fullName>
    </recommendedName>
</protein>
<evidence type="ECO:0008006" key="4">
    <source>
        <dbReference type="Google" id="ProtNLM"/>
    </source>
</evidence>
<comment type="caution">
    <text evidence="2">The sequence shown here is derived from an EMBL/GenBank/DDBJ whole genome shotgun (WGS) entry which is preliminary data.</text>
</comment>
<organism evidence="2 3">
    <name type="scientific">Lithospermum erythrorhizon</name>
    <name type="common">Purple gromwell</name>
    <name type="synonym">Lithospermum officinale var. erythrorhizon</name>
    <dbReference type="NCBI Taxonomy" id="34254"/>
    <lineage>
        <taxon>Eukaryota</taxon>
        <taxon>Viridiplantae</taxon>
        <taxon>Streptophyta</taxon>
        <taxon>Embryophyta</taxon>
        <taxon>Tracheophyta</taxon>
        <taxon>Spermatophyta</taxon>
        <taxon>Magnoliopsida</taxon>
        <taxon>eudicotyledons</taxon>
        <taxon>Gunneridae</taxon>
        <taxon>Pentapetalae</taxon>
        <taxon>asterids</taxon>
        <taxon>lamiids</taxon>
        <taxon>Boraginales</taxon>
        <taxon>Boraginaceae</taxon>
        <taxon>Boraginoideae</taxon>
        <taxon>Lithospermeae</taxon>
        <taxon>Lithospermum</taxon>
    </lineage>
</organism>
<dbReference type="AlphaFoldDB" id="A0AAV3R871"/>